<dbReference type="AlphaFoldDB" id="A0AAD9MTG5"/>
<name>A0AAD9MTG5_9ANNE</name>
<comment type="caution">
    <text evidence="2">The sequence shown here is derived from an EMBL/GenBank/DDBJ whole genome shotgun (WGS) entry which is preliminary data.</text>
</comment>
<keyword evidence="1" id="KW-0812">Transmembrane</keyword>
<keyword evidence="1" id="KW-0472">Membrane</keyword>
<feature type="transmembrane region" description="Helical" evidence="1">
    <location>
        <begin position="42"/>
        <end position="65"/>
    </location>
</feature>
<evidence type="ECO:0000256" key="1">
    <source>
        <dbReference type="SAM" id="Phobius"/>
    </source>
</evidence>
<keyword evidence="3" id="KW-1185">Reference proteome</keyword>
<keyword evidence="1" id="KW-1133">Transmembrane helix</keyword>
<dbReference type="EMBL" id="JAODUP010000962">
    <property type="protein sequence ID" value="KAK2142389.1"/>
    <property type="molecule type" value="Genomic_DNA"/>
</dbReference>
<protein>
    <submittedName>
        <fullName evidence="2">Uncharacterized protein</fullName>
    </submittedName>
</protein>
<sequence>MIHGLSFLRKRYHSLTIQRKKPSSKIRSSAYRQVSERSETSVMWSSAVMLVVVTTCLFSVNGAALKKRFLDDLSQRELCNYMCSRDEWCPLSCPEHALLGLSFGKRDYRPFNDALGNLSFDDYLFLKMMGRTKK</sequence>
<gene>
    <name evidence="2" type="ORF">LSH36_962g00001</name>
</gene>
<accession>A0AAD9MTG5</accession>
<organism evidence="2 3">
    <name type="scientific">Paralvinella palmiformis</name>
    <dbReference type="NCBI Taxonomy" id="53620"/>
    <lineage>
        <taxon>Eukaryota</taxon>
        <taxon>Metazoa</taxon>
        <taxon>Spiralia</taxon>
        <taxon>Lophotrochozoa</taxon>
        <taxon>Annelida</taxon>
        <taxon>Polychaeta</taxon>
        <taxon>Sedentaria</taxon>
        <taxon>Canalipalpata</taxon>
        <taxon>Terebellida</taxon>
        <taxon>Terebelliformia</taxon>
        <taxon>Alvinellidae</taxon>
        <taxon>Paralvinella</taxon>
    </lineage>
</organism>
<proteinExistence type="predicted"/>
<evidence type="ECO:0000313" key="2">
    <source>
        <dbReference type="EMBL" id="KAK2142389.1"/>
    </source>
</evidence>
<evidence type="ECO:0000313" key="3">
    <source>
        <dbReference type="Proteomes" id="UP001208570"/>
    </source>
</evidence>
<dbReference type="Proteomes" id="UP001208570">
    <property type="component" value="Unassembled WGS sequence"/>
</dbReference>
<reference evidence="2" key="1">
    <citation type="journal article" date="2023" name="Mol. Biol. Evol.">
        <title>Third-Generation Sequencing Reveals the Adaptive Role of the Epigenome in Three Deep-Sea Polychaetes.</title>
        <authorList>
            <person name="Perez M."/>
            <person name="Aroh O."/>
            <person name="Sun Y."/>
            <person name="Lan Y."/>
            <person name="Juniper S.K."/>
            <person name="Young C.R."/>
            <person name="Angers B."/>
            <person name="Qian P.Y."/>
        </authorList>
    </citation>
    <scope>NUCLEOTIDE SEQUENCE</scope>
    <source>
        <strain evidence="2">P08H-3</strain>
    </source>
</reference>